<evidence type="ECO:0000259" key="4">
    <source>
        <dbReference type="PROSITE" id="PS50222"/>
    </source>
</evidence>
<evidence type="ECO:0000256" key="3">
    <source>
        <dbReference type="ARBA" id="ARBA00022837"/>
    </source>
</evidence>
<evidence type="ECO:0000313" key="6">
    <source>
        <dbReference type="Proteomes" id="UP000796761"/>
    </source>
</evidence>
<dbReference type="GO" id="GO:0005509">
    <property type="term" value="F:calcium ion binding"/>
    <property type="evidence" value="ECO:0007669"/>
    <property type="project" value="InterPro"/>
</dbReference>
<evidence type="ECO:0000256" key="1">
    <source>
        <dbReference type="ARBA" id="ARBA00022723"/>
    </source>
</evidence>
<dbReference type="EMBL" id="SWJQ01001176">
    <property type="protein sequence ID" value="TRZ09037.1"/>
    <property type="molecule type" value="Genomic_DNA"/>
</dbReference>
<dbReference type="OrthoDB" id="26525at2759"/>
<keyword evidence="3" id="KW-0106">Calcium</keyword>
<dbReference type="InterPro" id="IPR002048">
    <property type="entry name" value="EF_hand_dom"/>
</dbReference>
<dbReference type="AlphaFoldDB" id="A0A8K1FZS2"/>
<evidence type="ECO:0000256" key="2">
    <source>
        <dbReference type="ARBA" id="ARBA00022737"/>
    </source>
</evidence>
<dbReference type="Proteomes" id="UP000796761">
    <property type="component" value="Unassembled WGS sequence"/>
</dbReference>
<dbReference type="PANTHER" id="PTHR11639">
    <property type="entry name" value="S100 CALCIUM-BINDING PROTEIN"/>
    <property type="match status" value="1"/>
</dbReference>
<dbReference type="GO" id="GO:0005737">
    <property type="term" value="C:cytoplasm"/>
    <property type="evidence" value="ECO:0007669"/>
    <property type="project" value="TreeGrafter"/>
</dbReference>
<gene>
    <name evidence="5" type="ORF">HGM15179_018093</name>
</gene>
<dbReference type="GO" id="GO:0070062">
    <property type="term" value="C:extracellular exosome"/>
    <property type="evidence" value="ECO:0007669"/>
    <property type="project" value="TreeGrafter"/>
</dbReference>
<dbReference type="GO" id="GO:0043542">
    <property type="term" value="P:endothelial cell migration"/>
    <property type="evidence" value="ECO:0007669"/>
    <property type="project" value="TreeGrafter"/>
</dbReference>
<dbReference type="Pfam" id="PF01023">
    <property type="entry name" value="S_100"/>
    <property type="match status" value="1"/>
</dbReference>
<dbReference type="Gene3D" id="1.10.238.10">
    <property type="entry name" value="EF-hand"/>
    <property type="match status" value="1"/>
</dbReference>
<dbReference type="InterPro" id="IPR011992">
    <property type="entry name" value="EF-hand-dom_pair"/>
</dbReference>
<dbReference type="GO" id="GO:0048306">
    <property type="term" value="F:calcium-dependent protein binding"/>
    <property type="evidence" value="ECO:0007669"/>
    <property type="project" value="TreeGrafter"/>
</dbReference>
<reference evidence="5" key="1">
    <citation type="submission" date="2019-04" db="EMBL/GenBank/DDBJ databases">
        <title>Genome assembly of Zosterops borbonicus 15179.</title>
        <authorList>
            <person name="Leroy T."/>
            <person name="Anselmetti Y."/>
            <person name="Tilak M.-K."/>
            <person name="Nabholz B."/>
        </authorList>
    </citation>
    <scope>NUCLEOTIDE SEQUENCE</scope>
    <source>
        <strain evidence="5">HGM_15179</strain>
        <tissue evidence="5">Muscle</tissue>
    </source>
</reference>
<dbReference type="CDD" id="cd00213">
    <property type="entry name" value="S-100"/>
    <property type="match status" value="1"/>
</dbReference>
<evidence type="ECO:0000313" key="5">
    <source>
        <dbReference type="EMBL" id="TRZ09037.1"/>
    </source>
</evidence>
<proteinExistence type="predicted"/>
<dbReference type="InterPro" id="IPR018247">
    <property type="entry name" value="EF_Hand_1_Ca_BS"/>
</dbReference>
<keyword evidence="6" id="KW-1185">Reference proteome</keyword>
<organism evidence="5 6">
    <name type="scientific">Zosterops borbonicus</name>
    <dbReference type="NCBI Taxonomy" id="364589"/>
    <lineage>
        <taxon>Eukaryota</taxon>
        <taxon>Metazoa</taxon>
        <taxon>Chordata</taxon>
        <taxon>Craniata</taxon>
        <taxon>Vertebrata</taxon>
        <taxon>Euteleostomi</taxon>
        <taxon>Archelosauria</taxon>
        <taxon>Archosauria</taxon>
        <taxon>Dinosauria</taxon>
        <taxon>Saurischia</taxon>
        <taxon>Theropoda</taxon>
        <taxon>Coelurosauria</taxon>
        <taxon>Aves</taxon>
        <taxon>Neognathae</taxon>
        <taxon>Neoaves</taxon>
        <taxon>Telluraves</taxon>
        <taxon>Australaves</taxon>
        <taxon>Passeriformes</taxon>
        <taxon>Sylvioidea</taxon>
        <taxon>Zosteropidae</taxon>
        <taxon>Zosterops</taxon>
    </lineage>
</organism>
<protein>
    <recommendedName>
        <fullName evidence="4">EF-hand domain-containing protein</fullName>
    </recommendedName>
</protein>
<comment type="caution">
    <text evidence="5">The sequence shown here is derived from an EMBL/GenBank/DDBJ whole genome shotgun (WGS) entry which is preliminary data.</text>
</comment>
<dbReference type="PANTHER" id="PTHR11639:SF77">
    <property type="entry name" value="PROTEIN S100-A12"/>
    <property type="match status" value="1"/>
</dbReference>
<keyword evidence="1" id="KW-0479">Metal-binding</keyword>
<dbReference type="InterPro" id="IPR013787">
    <property type="entry name" value="S100_Ca-bd_sub"/>
</dbReference>
<accession>A0A8K1FZS2</accession>
<dbReference type="PROSITE" id="PS00018">
    <property type="entry name" value="EF_HAND_1"/>
    <property type="match status" value="1"/>
</dbReference>
<dbReference type="SUPFAM" id="SSF47473">
    <property type="entry name" value="EF-hand"/>
    <property type="match status" value="1"/>
</dbReference>
<feature type="domain" description="EF-hand" evidence="4">
    <location>
        <begin position="67"/>
        <end position="102"/>
    </location>
</feature>
<keyword evidence="2" id="KW-0677">Repeat</keyword>
<dbReference type="GO" id="GO:0046914">
    <property type="term" value="F:transition metal ion binding"/>
    <property type="evidence" value="ECO:0007669"/>
    <property type="project" value="InterPro"/>
</dbReference>
<dbReference type="SMART" id="SM01394">
    <property type="entry name" value="S_100"/>
    <property type="match status" value="1"/>
</dbReference>
<sequence length="118" mass="13228">MSSSTHSHAGSHKLPGNCTLEKALETVVGVFHQYSIRQGEIDQLSLSEFSTLLQEQAPSFLETCNRNKSGYLENLFQETDLNNDKELSFEEFTVVLSKLADDVHRISHGSQRCGPDRD</sequence>
<name>A0A8K1FZS2_9PASS</name>
<dbReference type="InterPro" id="IPR034325">
    <property type="entry name" value="S-100_dom"/>
</dbReference>
<dbReference type="PROSITE" id="PS50222">
    <property type="entry name" value="EF_HAND_2"/>
    <property type="match status" value="1"/>
</dbReference>